<dbReference type="SMART" id="SM00382">
    <property type="entry name" value="AAA"/>
    <property type="match status" value="1"/>
</dbReference>
<dbReference type="SUPFAM" id="SSF52540">
    <property type="entry name" value="P-loop containing nucleoside triphosphate hydrolases"/>
    <property type="match status" value="1"/>
</dbReference>
<evidence type="ECO:0000259" key="5">
    <source>
        <dbReference type="SMART" id="SM00382"/>
    </source>
</evidence>
<protein>
    <recommendedName>
        <fullName evidence="4">Mg-protoporphyrin IX chelatase</fullName>
    </recommendedName>
</protein>
<keyword evidence="7" id="KW-1185">Reference proteome</keyword>
<dbReference type="InterPro" id="IPR041628">
    <property type="entry name" value="ChlI/MoxR_AAA_lid"/>
</dbReference>
<evidence type="ECO:0000313" key="7">
    <source>
        <dbReference type="Proteomes" id="UP000594468"/>
    </source>
</evidence>
<feature type="domain" description="AAA+ ATPase" evidence="5">
    <location>
        <begin position="64"/>
        <end position="252"/>
    </location>
</feature>
<evidence type="ECO:0000256" key="4">
    <source>
        <dbReference type="ARBA" id="ARBA00030759"/>
    </source>
</evidence>
<organism evidence="6 7">
    <name type="scientific">Phototrophicus methaneseepsis</name>
    <dbReference type="NCBI Taxonomy" id="2710758"/>
    <lineage>
        <taxon>Bacteria</taxon>
        <taxon>Bacillati</taxon>
        <taxon>Chloroflexota</taxon>
        <taxon>Candidatus Thermofontia</taxon>
        <taxon>Phototrophicales</taxon>
        <taxon>Phototrophicaceae</taxon>
        <taxon>Phototrophicus</taxon>
    </lineage>
</organism>
<dbReference type="InterPro" id="IPR052989">
    <property type="entry name" value="Mg-chelatase_DI-like"/>
</dbReference>
<sequence>MTFDTPGPHDSALLRLLNQNSYRRITDIPEPDLGLAENRPYPFLAIVGQVEMRIALMLSVINPAIGGVLLIGPRGTGKTTAVRSLTSVLPHIEVSDCEEGVFQEDIEALEEEEAQYLYPDCYEKYKQGEKISHYEPVRLVELPLNARIEDVVGAPNERAAIHRNKIQIERGILSRADNNLLYIDEVNLLDDQIIDVILDAAAQGNYTVRRGAAVGTYRSRFVLIGSMNPEEGRLRPQIMDRFGLRVYVRGLTTREDRAEVYKRARAYRYNPARFIREWEAATANAEAEIINARSLLKKTQIPDDVLEMGLELVLRLEIDSHRAEYTLFEAARAYAAADDRTEVTMLDLQTVAPLALRQRNSEFMSNFFENQIEQDRAIETILQEVTQD</sequence>
<evidence type="ECO:0000256" key="3">
    <source>
        <dbReference type="ARBA" id="ARBA00022840"/>
    </source>
</evidence>
<dbReference type="Gene3D" id="1.10.8.80">
    <property type="entry name" value="Magnesium chelatase subunit I, C-Terminal domain"/>
    <property type="match status" value="1"/>
</dbReference>
<dbReference type="Gene3D" id="3.40.50.300">
    <property type="entry name" value="P-loop containing nucleotide triphosphate hydrolases"/>
    <property type="match status" value="1"/>
</dbReference>
<dbReference type="EMBL" id="CP062983">
    <property type="protein sequence ID" value="QPC81188.1"/>
    <property type="molecule type" value="Genomic_DNA"/>
</dbReference>
<accession>A0A7S8E6H5</accession>
<dbReference type="Proteomes" id="UP000594468">
    <property type="component" value="Chromosome"/>
</dbReference>
<dbReference type="PANTHER" id="PTHR35023:SF1">
    <property type="entry name" value="MG-PROTOPORPHYRIN IX CHELATASE"/>
    <property type="match status" value="1"/>
</dbReference>
<comment type="similarity">
    <text evidence="1">Belongs to the Mg-chelatase subunits D/I family.</text>
</comment>
<name>A0A7S8E6H5_9CHLR</name>
<evidence type="ECO:0000256" key="1">
    <source>
        <dbReference type="ARBA" id="ARBA00005799"/>
    </source>
</evidence>
<dbReference type="RefSeq" id="WP_195169261.1">
    <property type="nucleotide sequence ID" value="NZ_CP062983.1"/>
</dbReference>
<dbReference type="GO" id="GO:0005524">
    <property type="term" value="F:ATP binding"/>
    <property type="evidence" value="ECO:0007669"/>
    <property type="project" value="UniProtKB-KW"/>
</dbReference>
<dbReference type="Pfam" id="PF01078">
    <property type="entry name" value="Mg_chelatase"/>
    <property type="match status" value="1"/>
</dbReference>
<gene>
    <name evidence="6" type="ORF">G4Y79_15915</name>
</gene>
<dbReference type="PANTHER" id="PTHR35023">
    <property type="entry name" value="CHELATASE-RELATED"/>
    <property type="match status" value="1"/>
</dbReference>
<dbReference type="Pfam" id="PF17863">
    <property type="entry name" value="AAA_lid_2"/>
    <property type="match status" value="1"/>
</dbReference>
<dbReference type="KEGG" id="pmet:G4Y79_15915"/>
<proteinExistence type="inferred from homology"/>
<dbReference type="InterPro" id="IPR003593">
    <property type="entry name" value="AAA+_ATPase"/>
</dbReference>
<dbReference type="AlphaFoldDB" id="A0A7S8E6H5"/>
<dbReference type="InterPro" id="IPR000523">
    <property type="entry name" value="Mg_chelatse_chII-like_cat_dom"/>
</dbReference>
<reference evidence="6 7" key="1">
    <citation type="submission" date="2020-02" db="EMBL/GenBank/DDBJ databases">
        <authorList>
            <person name="Zheng R.K."/>
            <person name="Sun C.M."/>
        </authorList>
    </citation>
    <scope>NUCLEOTIDE SEQUENCE [LARGE SCALE GENOMIC DNA]</scope>
    <source>
        <strain evidence="7">rifampicinis</strain>
    </source>
</reference>
<dbReference type="CDD" id="cd00009">
    <property type="entry name" value="AAA"/>
    <property type="match status" value="1"/>
</dbReference>
<keyword evidence="3 6" id="KW-0067">ATP-binding</keyword>
<dbReference type="InterPro" id="IPR027417">
    <property type="entry name" value="P-loop_NTPase"/>
</dbReference>
<evidence type="ECO:0000313" key="6">
    <source>
        <dbReference type="EMBL" id="QPC81188.1"/>
    </source>
</evidence>
<evidence type="ECO:0000256" key="2">
    <source>
        <dbReference type="ARBA" id="ARBA00022741"/>
    </source>
</evidence>
<keyword evidence="2" id="KW-0547">Nucleotide-binding</keyword>